<reference evidence="16" key="1">
    <citation type="submission" date="2016-11" db="EMBL/GenBank/DDBJ databases">
        <authorList>
            <person name="Varghese N."/>
            <person name="Submissions S."/>
        </authorList>
    </citation>
    <scope>NUCLEOTIDE SEQUENCE [LARGE SCALE GENOMIC DNA]</scope>
    <source>
        <strain evidence="16">DSM 22212</strain>
    </source>
</reference>
<comment type="similarity">
    <text evidence="12">Belongs to the tetrahydrofolate dehydrogenase/cyclohydrolase family.</text>
</comment>
<evidence type="ECO:0000256" key="4">
    <source>
        <dbReference type="ARBA" id="ARBA00022755"/>
    </source>
</evidence>
<dbReference type="PANTHER" id="PTHR48099:SF5">
    <property type="entry name" value="C-1-TETRAHYDROFOLATE SYNTHASE, CYTOPLASMIC"/>
    <property type="match status" value="1"/>
</dbReference>
<gene>
    <name evidence="12" type="primary">folD</name>
    <name evidence="15" type="ORF">SAMN04488087_2338</name>
</gene>
<dbReference type="Pfam" id="PF02882">
    <property type="entry name" value="THF_DHG_CYH_C"/>
    <property type="match status" value="1"/>
</dbReference>
<comment type="function">
    <text evidence="12">Catalyzes the oxidation of 5,10-methylenetetrahydrofolate to 5,10-methenyltetrahydrofolate and then the hydrolysis of 5,10-methenyltetrahydrofolate to 10-formyltetrahydrofolate.</text>
</comment>
<dbReference type="RefSeq" id="WP_084660591.1">
    <property type="nucleotide sequence ID" value="NZ_FRAU01000009.1"/>
</dbReference>
<dbReference type="EC" id="3.5.4.9" evidence="12"/>
<dbReference type="HAMAP" id="MF_01576">
    <property type="entry name" value="THF_DHG_CYH"/>
    <property type="match status" value="1"/>
</dbReference>
<sequence length="293" mass="31105">MAQIIDGRAIAAQVRAEVKAAVEAWVQAGHRPPYLAVILVGDNPASASYVRGKTRAAAEVGIASDTLHFDPSISEAALLAEIARLNADENVDGILVQLPLPDHINPSRVLNAIRPDKDVDGFHPVNAGRLLLGEPGFVPATPAGILELLRRSGIETTGKHAVVVGRSNIVGRPLAALLLHRGIDATVTVCHSRTRNLAALTRAADILVAAIGRPRYITADMVREGAVVIDVGINRVDDPGHPRGYRLVGDVDFEAVADKASWITPVPGGVGPMTIALLLRNTLHAAQRRYPYP</sequence>
<dbReference type="UniPathway" id="UPA00193"/>
<evidence type="ECO:0000259" key="13">
    <source>
        <dbReference type="Pfam" id="PF00763"/>
    </source>
</evidence>
<dbReference type="EMBL" id="FRAU01000009">
    <property type="protein sequence ID" value="SHK94430.1"/>
    <property type="molecule type" value="Genomic_DNA"/>
</dbReference>
<evidence type="ECO:0000256" key="10">
    <source>
        <dbReference type="ARBA" id="ARBA00023268"/>
    </source>
</evidence>
<keyword evidence="7 12" id="KW-0560">Oxidoreductase</keyword>
<dbReference type="GO" id="GO:0006164">
    <property type="term" value="P:purine nucleotide biosynthetic process"/>
    <property type="evidence" value="ECO:0007669"/>
    <property type="project" value="UniProtKB-KW"/>
</dbReference>
<dbReference type="Gene3D" id="3.40.50.10860">
    <property type="entry name" value="Leucine Dehydrogenase, chain A, domain 1"/>
    <property type="match status" value="1"/>
</dbReference>
<dbReference type="SUPFAM" id="SSF53223">
    <property type="entry name" value="Aminoacid dehydrogenase-like, N-terminal domain"/>
    <property type="match status" value="1"/>
</dbReference>
<keyword evidence="4 12" id="KW-0658">Purine biosynthesis</keyword>
<dbReference type="NCBIfam" id="NF008058">
    <property type="entry name" value="PRK10792.1"/>
    <property type="match status" value="1"/>
</dbReference>
<dbReference type="Proteomes" id="UP000185812">
    <property type="component" value="Unassembled WGS sequence"/>
</dbReference>
<feature type="domain" description="Tetrahydrofolate dehydrogenase/cyclohydrolase catalytic" evidence="13">
    <location>
        <begin position="5"/>
        <end position="120"/>
    </location>
</feature>
<dbReference type="SUPFAM" id="SSF51735">
    <property type="entry name" value="NAD(P)-binding Rossmann-fold domains"/>
    <property type="match status" value="1"/>
</dbReference>
<dbReference type="GO" id="GO:0000105">
    <property type="term" value="P:L-histidine biosynthetic process"/>
    <property type="evidence" value="ECO:0007669"/>
    <property type="project" value="UniProtKB-KW"/>
</dbReference>
<dbReference type="OrthoDB" id="9803580at2"/>
<comment type="caution">
    <text evidence="12">Lacks conserved residue(s) required for the propagation of feature annotation.</text>
</comment>
<dbReference type="InterPro" id="IPR046346">
    <property type="entry name" value="Aminoacid_DH-like_N_sf"/>
</dbReference>
<dbReference type="FunFam" id="3.40.50.720:FF:000189">
    <property type="entry name" value="Bifunctional protein FolD"/>
    <property type="match status" value="1"/>
</dbReference>
<evidence type="ECO:0000256" key="11">
    <source>
        <dbReference type="ARBA" id="ARBA00036357"/>
    </source>
</evidence>
<dbReference type="InterPro" id="IPR036291">
    <property type="entry name" value="NAD(P)-bd_dom_sf"/>
</dbReference>
<name>A0A1M6WKZ4_9BACT</name>
<keyword evidence="16" id="KW-1185">Reference proteome</keyword>
<evidence type="ECO:0000256" key="5">
    <source>
        <dbReference type="ARBA" id="ARBA00022801"/>
    </source>
</evidence>
<comment type="pathway">
    <text evidence="1 12">One-carbon metabolism; tetrahydrofolate interconversion.</text>
</comment>
<evidence type="ECO:0000259" key="14">
    <source>
        <dbReference type="Pfam" id="PF02882"/>
    </source>
</evidence>
<dbReference type="FunFam" id="3.40.50.10860:FF:000001">
    <property type="entry name" value="Bifunctional protein FolD"/>
    <property type="match status" value="1"/>
</dbReference>
<comment type="catalytic activity">
    <reaction evidence="12">
        <text>(6R)-5,10-methylene-5,6,7,8-tetrahydrofolate + NADP(+) = (6R)-5,10-methenyltetrahydrofolate + NADPH</text>
        <dbReference type="Rhea" id="RHEA:22812"/>
        <dbReference type="ChEBI" id="CHEBI:15636"/>
        <dbReference type="ChEBI" id="CHEBI:57455"/>
        <dbReference type="ChEBI" id="CHEBI:57783"/>
        <dbReference type="ChEBI" id="CHEBI:58349"/>
        <dbReference type="EC" id="1.5.1.5"/>
    </reaction>
</comment>
<evidence type="ECO:0000313" key="16">
    <source>
        <dbReference type="Proteomes" id="UP000185812"/>
    </source>
</evidence>
<dbReference type="PANTHER" id="PTHR48099">
    <property type="entry name" value="C-1-TETRAHYDROFOLATE SYNTHASE, CYTOPLASMIC-RELATED"/>
    <property type="match status" value="1"/>
</dbReference>
<dbReference type="GO" id="GO:0005829">
    <property type="term" value="C:cytosol"/>
    <property type="evidence" value="ECO:0007669"/>
    <property type="project" value="TreeGrafter"/>
</dbReference>
<keyword evidence="8 12" id="KW-0368">Histidine biosynthesis</keyword>
<feature type="domain" description="Tetrahydrofolate dehydrogenase/cyclohydrolase NAD(P)-binding" evidence="14">
    <location>
        <begin position="139"/>
        <end position="289"/>
    </location>
</feature>
<dbReference type="GO" id="GO:0004477">
    <property type="term" value="F:methenyltetrahydrofolate cyclohydrolase activity"/>
    <property type="evidence" value="ECO:0007669"/>
    <property type="project" value="UniProtKB-UniRule"/>
</dbReference>
<dbReference type="Gene3D" id="3.40.50.720">
    <property type="entry name" value="NAD(P)-binding Rossmann-like Domain"/>
    <property type="match status" value="1"/>
</dbReference>
<evidence type="ECO:0000256" key="6">
    <source>
        <dbReference type="ARBA" id="ARBA00022857"/>
    </source>
</evidence>
<keyword evidence="10 12" id="KW-0511">Multifunctional enzyme</keyword>
<evidence type="ECO:0000256" key="2">
    <source>
        <dbReference type="ARBA" id="ARBA00022563"/>
    </source>
</evidence>
<dbReference type="STRING" id="633813.SAMN04488087_2338"/>
<keyword evidence="2 12" id="KW-0554">One-carbon metabolism</keyword>
<dbReference type="InterPro" id="IPR020867">
    <property type="entry name" value="THF_DH/CycHdrlase_CS"/>
</dbReference>
<keyword evidence="5 12" id="KW-0378">Hydrolase</keyword>
<dbReference type="PROSITE" id="PS00767">
    <property type="entry name" value="THF_DHG_CYH_2"/>
    <property type="match status" value="1"/>
</dbReference>
<dbReference type="Pfam" id="PF00763">
    <property type="entry name" value="THF_DHG_CYH"/>
    <property type="match status" value="1"/>
</dbReference>
<dbReference type="CDD" id="cd01080">
    <property type="entry name" value="NAD_bind_m-THF_DH_Cyclohyd"/>
    <property type="match status" value="1"/>
</dbReference>
<evidence type="ECO:0000256" key="1">
    <source>
        <dbReference type="ARBA" id="ARBA00004777"/>
    </source>
</evidence>
<dbReference type="GO" id="GO:0009086">
    <property type="term" value="P:methionine biosynthetic process"/>
    <property type="evidence" value="ECO:0007669"/>
    <property type="project" value="UniProtKB-KW"/>
</dbReference>
<dbReference type="EC" id="1.5.1.5" evidence="12"/>
<feature type="binding site" evidence="12">
    <location>
        <position position="233"/>
    </location>
    <ligand>
        <name>NADP(+)</name>
        <dbReference type="ChEBI" id="CHEBI:58349"/>
    </ligand>
</feature>
<dbReference type="GO" id="GO:0004488">
    <property type="term" value="F:methylenetetrahydrofolate dehydrogenase (NADP+) activity"/>
    <property type="evidence" value="ECO:0007669"/>
    <property type="project" value="UniProtKB-UniRule"/>
</dbReference>
<evidence type="ECO:0000256" key="12">
    <source>
        <dbReference type="HAMAP-Rule" id="MF_01576"/>
    </source>
</evidence>
<keyword evidence="3 12" id="KW-0028">Amino-acid biosynthesis</keyword>
<dbReference type="AlphaFoldDB" id="A0A1M6WKZ4"/>
<evidence type="ECO:0000256" key="8">
    <source>
        <dbReference type="ARBA" id="ARBA00023102"/>
    </source>
</evidence>
<evidence type="ECO:0000313" key="15">
    <source>
        <dbReference type="EMBL" id="SHK94430.1"/>
    </source>
</evidence>
<feature type="binding site" evidence="12">
    <location>
        <begin position="165"/>
        <end position="167"/>
    </location>
    <ligand>
        <name>NADP(+)</name>
        <dbReference type="ChEBI" id="CHEBI:58349"/>
    </ligand>
</feature>
<comment type="subunit">
    <text evidence="12">Homodimer.</text>
</comment>
<dbReference type="NCBIfam" id="NF010783">
    <property type="entry name" value="PRK14186.1"/>
    <property type="match status" value="1"/>
</dbReference>
<dbReference type="InterPro" id="IPR000672">
    <property type="entry name" value="THF_DH/CycHdrlase"/>
</dbReference>
<dbReference type="PRINTS" id="PR00085">
    <property type="entry name" value="THFDHDRGNASE"/>
</dbReference>
<keyword evidence="6 12" id="KW-0521">NADP</keyword>
<dbReference type="InterPro" id="IPR020631">
    <property type="entry name" value="THF_DH/CycHdrlase_NAD-bd_dom"/>
</dbReference>
<organism evidence="15 16">
    <name type="scientific">Rhodothermus profundi</name>
    <dbReference type="NCBI Taxonomy" id="633813"/>
    <lineage>
        <taxon>Bacteria</taxon>
        <taxon>Pseudomonadati</taxon>
        <taxon>Rhodothermota</taxon>
        <taxon>Rhodothermia</taxon>
        <taxon>Rhodothermales</taxon>
        <taxon>Rhodothermaceae</taxon>
        <taxon>Rhodothermus</taxon>
    </lineage>
</organism>
<comment type="catalytic activity">
    <reaction evidence="11 12">
        <text>(6R)-5,10-methenyltetrahydrofolate + H2O = (6R)-10-formyltetrahydrofolate + H(+)</text>
        <dbReference type="Rhea" id="RHEA:23700"/>
        <dbReference type="ChEBI" id="CHEBI:15377"/>
        <dbReference type="ChEBI" id="CHEBI:15378"/>
        <dbReference type="ChEBI" id="CHEBI:57455"/>
        <dbReference type="ChEBI" id="CHEBI:195366"/>
        <dbReference type="EC" id="3.5.4.9"/>
    </reaction>
</comment>
<proteinExistence type="inferred from homology"/>
<evidence type="ECO:0000256" key="9">
    <source>
        <dbReference type="ARBA" id="ARBA00023167"/>
    </source>
</evidence>
<evidence type="ECO:0000256" key="3">
    <source>
        <dbReference type="ARBA" id="ARBA00022605"/>
    </source>
</evidence>
<dbReference type="GO" id="GO:0035999">
    <property type="term" value="P:tetrahydrofolate interconversion"/>
    <property type="evidence" value="ECO:0007669"/>
    <property type="project" value="UniProtKB-UniRule"/>
</dbReference>
<accession>A0A1M6WKZ4</accession>
<dbReference type="InterPro" id="IPR020630">
    <property type="entry name" value="THF_DH/CycHdrlase_cat_dom"/>
</dbReference>
<keyword evidence="9 12" id="KW-0486">Methionine biosynthesis</keyword>
<protein>
    <recommendedName>
        <fullName evidence="12">Bifunctional protein FolD</fullName>
    </recommendedName>
    <domain>
        <recommendedName>
            <fullName evidence="12">Methylenetetrahydrofolate dehydrogenase</fullName>
            <ecNumber evidence="12">1.5.1.5</ecNumber>
        </recommendedName>
    </domain>
    <domain>
        <recommendedName>
            <fullName evidence="12">Methenyltetrahydrofolate cyclohydrolase</fullName>
            <ecNumber evidence="12">3.5.4.9</ecNumber>
        </recommendedName>
    </domain>
</protein>
<evidence type="ECO:0000256" key="7">
    <source>
        <dbReference type="ARBA" id="ARBA00023002"/>
    </source>
</evidence>